<dbReference type="CDD" id="cd04301">
    <property type="entry name" value="NAT_SF"/>
    <property type="match status" value="1"/>
</dbReference>
<sequence length="422" mass="46697">MARPLAELVDPGWARALEPVAGDIARMGDFLRAETAAGRRYLPEGSRVLRAFEQPFDDVRVLIVGQDPYPTVGHPIGLSFAVEPHVRPVPRSLQNIYRELRDDLGIPTPEHGDLSAWSRQGVLLLNRSLTVQAGASGSHRGKGWEAVTEHAIRALVARGTPLVAILWGRDAGTLRPLLGDTPVIASAHPSPLSASNGFFGSRPFSRANALFVQGVPHLWTGGWARRLEPMLEEEYNPRRELPRHLRPAPEPEPEFSFEIREATAADVPDMREIYNHYVANSTVTFDEDALTLKEFRDKFRHGQQGGYPWIVAVSPSGQVLGYAYVSPWKAKAAYRYTVEDSIYLRAAATGKGLGTALFAELLTRSKTAGMKEVIAVIADRGAEASIAMHKRFGFTEVGHMGRVGFKFDRWLGTYMLQKSLKR</sequence>
<dbReference type="Gene3D" id="3.40.630.30">
    <property type="match status" value="1"/>
</dbReference>
<dbReference type="PROSITE" id="PS51186">
    <property type="entry name" value="GNAT"/>
    <property type="match status" value="1"/>
</dbReference>
<dbReference type="InterPro" id="IPR002043">
    <property type="entry name" value="UDG_fam1"/>
</dbReference>
<evidence type="ECO:0000256" key="4">
    <source>
        <dbReference type="ARBA" id="ARBA00012030"/>
    </source>
</evidence>
<dbReference type="PANTHER" id="PTHR11264:SF0">
    <property type="entry name" value="URACIL-DNA GLYCOSYLASE"/>
    <property type="match status" value="1"/>
</dbReference>
<keyword evidence="5 8" id="KW-0227">DNA damage</keyword>
<dbReference type="Gene3D" id="3.40.470.10">
    <property type="entry name" value="Uracil-DNA glycosylase-like domain"/>
    <property type="match status" value="1"/>
</dbReference>
<dbReference type="NCBIfam" id="NF003592">
    <property type="entry name" value="PRK05254.1-5"/>
    <property type="match status" value="1"/>
</dbReference>
<dbReference type="CDD" id="cd10027">
    <property type="entry name" value="UDG-F1-like"/>
    <property type="match status" value="1"/>
</dbReference>
<dbReference type="InterPro" id="IPR000182">
    <property type="entry name" value="GNAT_dom"/>
</dbReference>
<dbReference type="InterPro" id="IPR036895">
    <property type="entry name" value="Uracil-DNA_glycosylase-like_sf"/>
</dbReference>
<proteinExistence type="inferred from homology"/>
<dbReference type="InterPro" id="IPR005122">
    <property type="entry name" value="Uracil-DNA_glycosylase-like"/>
</dbReference>
<dbReference type="EMBL" id="BSVB01000001">
    <property type="protein sequence ID" value="GMA93721.1"/>
    <property type="molecule type" value="Genomic_DNA"/>
</dbReference>
<evidence type="ECO:0000256" key="6">
    <source>
        <dbReference type="ARBA" id="ARBA00022801"/>
    </source>
</evidence>
<evidence type="ECO:0000256" key="9">
    <source>
        <dbReference type="PROSITE-ProRule" id="PRU10072"/>
    </source>
</evidence>
<dbReference type="HAMAP" id="MF_00148">
    <property type="entry name" value="UDG"/>
    <property type="match status" value="1"/>
</dbReference>
<organism evidence="11 12">
    <name type="scientific">Pseudolysinimonas kribbensis</name>
    <dbReference type="NCBI Taxonomy" id="433641"/>
    <lineage>
        <taxon>Bacteria</taxon>
        <taxon>Bacillati</taxon>
        <taxon>Actinomycetota</taxon>
        <taxon>Actinomycetes</taxon>
        <taxon>Micrococcales</taxon>
        <taxon>Microbacteriaceae</taxon>
        <taxon>Pseudolysinimonas</taxon>
    </lineage>
</organism>
<comment type="function">
    <text evidence="2 8">Excises uracil residues from the DNA which can arise as a result of misincorporation of dUMP residues by DNA polymerase or due to deamination of cytosine.</text>
</comment>
<evidence type="ECO:0000256" key="1">
    <source>
        <dbReference type="ARBA" id="ARBA00001400"/>
    </source>
</evidence>
<feature type="domain" description="N-acetyltransferase" evidence="10">
    <location>
        <begin position="257"/>
        <end position="421"/>
    </location>
</feature>
<comment type="subcellular location">
    <subcellularLocation>
        <location evidence="8">Cytoplasm</location>
    </subcellularLocation>
</comment>
<keyword evidence="7 8" id="KW-0234">DNA repair</keyword>
<evidence type="ECO:0000256" key="5">
    <source>
        <dbReference type="ARBA" id="ARBA00022763"/>
    </source>
</evidence>
<dbReference type="SUPFAM" id="SSF55729">
    <property type="entry name" value="Acyl-CoA N-acyltransferases (Nat)"/>
    <property type="match status" value="1"/>
</dbReference>
<feature type="active site" description="Proton acceptor" evidence="8 9">
    <location>
        <position position="67"/>
    </location>
</feature>
<evidence type="ECO:0000313" key="11">
    <source>
        <dbReference type="EMBL" id="GMA93721.1"/>
    </source>
</evidence>
<protein>
    <recommendedName>
        <fullName evidence="4 8">Uracil-DNA glycosylase</fullName>
        <shortName evidence="8">UDG</shortName>
        <ecNumber evidence="4 8">3.2.2.27</ecNumber>
    </recommendedName>
</protein>
<reference evidence="12" key="1">
    <citation type="journal article" date="2019" name="Int. J. Syst. Evol. Microbiol.">
        <title>The Global Catalogue of Microorganisms (GCM) 10K type strain sequencing project: providing services to taxonomists for standard genome sequencing and annotation.</title>
        <authorList>
            <consortium name="The Broad Institute Genomics Platform"/>
            <consortium name="The Broad Institute Genome Sequencing Center for Infectious Disease"/>
            <person name="Wu L."/>
            <person name="Ma J."/>
        </authorList>
    </citation>
    <scope>NUCLEOTIDE SEQUENCE [LARGE SCALE GENOMIC DNA]</scope>
    <source>
        <strain evidence="12">NBRC 108894</strain>
    </source>
</reference>
<evidence type="ECO:0000256" key="8">
    <source>
        <dbReference type="HAMAP-Rule" id="MF_00148"/>
    </source>
</evidence>
<dbReference type="PROSITE" id="PS00130">
    <property type="entry name" value="U_DNA_GLYCOSYLASE"/>
    <property type="match status" value="1"/>
</dbReference>
<dbReference type="PANTHER" id="PTHR11264">
    <property type="entry name" value="URACIL-DNA GLYCOSYLASE"/>
    <property type="match status" value="1"/>
</dbReference>
<dbReference type="SUPFAM" id="SSF52141">
    <property type="entry name" value="Uracil-DNA glycosylase-like"/>
    <property type="match status" value="1"/>
</dbReference>
<evidence type="ECO:0000256" key="3">
    <source>
        <dbReference type="ARBA" id="ARBA00008184"/>
    </source>
</evidence>
<dbReference type="NCBIfam" id="NF003588">
    <property type="entry name" value="PRK05254.1-1"/>
    <property type="match status" value="1"/>
</dbReference>
<dbReference type="SMART" id="SM00987">
    <property type="entry name" value="UreE_C"/>
    <property type="match status" value="1"/>
</dbReference>
<dbReference type="Proteomes" id="UP001157034">
    <property type="component" value="Unassembled WGS sequence"/>
</dbReference>
<name>A0ABQ6K1T9_9MICO</name>
<evidence type="ECO:0000256" key="7">
    <source>
        <dbReference type="ARBA" id="ARBA00023204"/>
    </source>
</evidence>
<evidence type="ECO:0000256" key="2">
    <source>
        <dbReference type="ARBA" id="ARBA00002631"/>
    </source>
</evidence>
<keyword evidence="12" id="KW-1185">Reference proteome</keyword>
<keyword evidence="6 8" id="KW-0378">Hydrolase</keyword>
<evidence type="ECO:0000259" key="10">
    <source>
        <dbReference type="PROSITE" id="PS51186"/>
    </source>
</evidence>
<dbReference type="Pfam" id="PF03167">
    <property type="entry name" value="UDG"/>
    <property type="match status" value="1"/>
</dbReference>
<dbReference type="InterPro" id="IPR018085">
    <property type="entry name" value="Ura-DNA_Glyclase_AS"/>
</dbReference>
<accession>A0ABQ6K1T9</accession>
<keyword evidence="8" id="KW-0963">Cytoplasm</keyword>
<comment type="similarity">
    <text evidence="3 8">Belongs to the uracil-DNA glycosylase (UDG) superfamily. UNG family.</text>
</comment>
<evidence type="ECO:0000313" key="12">
    <source>
        <dbReference type="Proteomes" id="UP001157034"/>
    </source>
</evidence>
<dbReference type="Pfam" id="PF00583">
    <property type="entry name" value="Acetyltransf_1"/>
    <property type="match status" value="1"/>
</dbReference>
<dbReference type="SMART" id="SM00986">
    <property type="entry name" value="UDG"/>
    <property type="match status" value="1"/>
</dbReference>
<dbReference type="InterPro" id="IPR016181">
    <property type="entry name" value="Acyl_CoA_acyltransferase"/>
</dbReference>
<dbReference type="EC" id="3.2.2.27" evidence="4 8"/>
<comment type="caution">
    <text evidence="11">The sequence shown here is derived from an EMBL/GenBank/DDBJ whole genome shotgun (WGS) entry which is preliminary data.</text>
</comment>
<comment type="catalytic activity">
    <reaction evidence="1 8">
        <text>Hydrolyzes single-stranded DNA or mismatched double-stranded DNA and polynucleotides, releasing free uracil.</text>
        <dbReference type="EC" id="3.2.2.27"/>
    </reaction>
</comment>
<gene>
    <name evidence="8" type="primary">ung</name>
    <name evidence="11" type="ORF">GCM10025881_05450</name>
</gene>